<comment type="caution">
    <text evidence="2">The sequence shown here is derived from an EMBL/GenBank/DDBJ whole genome shotgun (WGS) entry which is preliminary data.</text>
</comment>
<protein>
    <submittedName>
        <fullName evidence="2">Uncharacterized protein</fullName>
    </submittedName>
</protein>
<dbReference type="Proteomes" id="UP000320762">
    <property type="component" value="Unassembled WGS sequence"/>
</dbReference>
<organism evidence="2 3">
    <name type="scientific">Schizophyllum amplum</name>
    <dbReference type="NCBI Taxonomy" id="97359"/>
    <lineage>
        <taxon>Eukaryota</taxon>
        <taxon>Fungi</taxon>
        <taxon>Dikarya</taxon>
        <taxon>Basidiomycota</taxon>
        <taxon>Agaricomycotina</taxon>
        <taxon>Agaricomycetes</taxon>
        <taxon>Agaricomycetidae</taxon>
        <taxon>Agaricales</taxon>
        <taxon>Schizophyllaceae</taxon>
        <taxon>Schizophyllum</taxon>
    </lineage>
</organism>
<dbReference type="AlphaFoldDB" id="A0A550C6G5"/>
<dbReference type="EMBL" id="VDMD01000022">
    <property type="protein sequence ID" value="TRM60401.1"/>
    <property type="molecule type" value="Genomic_DNA"/>
</dbReference>
<reference evidence="2 3" key="1">
    <citation type="journal article" date="2019" name="New Phytol.">
        <title>Comparative genomics reveals unique wood-decay strategies and fruiting body development in the Schizophyllaceae.</title>
        <authorList>
            <person name="Almasi E."/>
            <person name="Sahu N."/>
            <person name="Krizsan K."/>
            <person name="Balint B."/>
            <person name="Kovacs G.M."/>
            <person name="Kiss B."/>
            <person name="Cseklye J."/>
            <person name="Drula E."/>
            <person name="Henrissat B."/>
            <person name="Nagy I."/>
            <person name="Chovatia M."/>
            <person name="Adam C."/>
            <person name="LaButti K."/>
            <person name="Lipzen A."/>
            <person name="Riley R."/>
            <person name="Grigoriev I.V."/>
            <person name="Nagy L.G."/>
        </authorList>
    </citation>
    <scope>NUCLEOTIDE SEQUENCE [LARGE SCALE GENOMIC DNA]</scope>
    <source>
        <strain evidence="2 3">NL-1724</strain>
    </source>
</reference>
<evidence type="ECO:0000256" key="1">
    <source>
        <dbReference type="SAM" id="MobiDB-lite"/>
    </source>
</evidence>
<accession>A0A550C6G5</accession>
<evidence type="ECO:0000313" key="2">
    <source>
        <dbReference type="EMBL" id="TRM60401.1"/>
    </source>
</evidence>
<gene>
    <name evidence="2" type="ORF">BD626DRAFT_505252</name>
</gene>
<sequence>MGLGWSANESSSDTTHSDALRWDSEGNYHPTRADINVVRNGLLHLGLPTELALVILDLAEYWTREVLCEREGILTVAASSCPRNSSSWCYIASPPLERRPRKIHFVIVSRDQGWGGPPDCRHTFRGSFSWTEVALMRPRRIALDKEQPTDVFPWVGHARSGNFVDVTARQDAADDIDLDDPDHELVNLQGSTHGVLQYNLVAMPQSRQYVVEWRDDDNDEPVWGNWSEETGAGYGGGFVRAIEVGDSIAVFARAKYPGWANHLLRVRIEIFTD</sequence>
<feature type="region of interest" description="Disordered" evidence="1">
    <location>
        <begin position="1"/>
        <end position="21"/>
    </location>
</feature>
<dbReference type="OrthoDB" id="66095at2759"/>
<evidence type="ECO:0000313" key="3">
    <source>
        <dbReference type="Proteomes" id="UP000320762"/>
    </source>
</evidence>
<proteinExistence type="predicted"/>
<keyword evidence="3" id="KW-1185">Reference proteome</keyword>
<dbReference type="STRING" id="97359.A0A550C6G5"/>
<name>A0A550C6G5_9AGAR</name>